<comment type="subcellular location">
    <subcellularLocation>
        <location evidence="1">Cell membrane</location>
        <topology evidence="1">Multi-pass membrane protein</topology>
    </subcellularLocation>
</comment>
<dbReference type="AlphaFoldDB" id="A0A844FD18"/>
<sequence length="415" mass="44286">MDQKKGYSKDFYLVVIGQIISLFGNAVMRFALPIHLLNVTGSAAVLGVVSGCAFIPLAVMSPIGGIIADRVNKRNVMVFLDFFTSGLTVLFLLMYGKVSITGMVLVTLFLLYGISGAYQPSVQASIPVLVEPEHIMPANAIINMVSSLSGLLGPALGGTAYSLWGIYPVLSIAAGCFFLSAVMEIFIKIPYEKKQSTESILRQTKDDLSESIAYIGRKKPELAKLTLCCAGVNLVMSALMVIGLPVIVMNILDFSKSEASRLYGYMEAILAIGGLAGGIGAGVFGQKLKVNGSWKFLLASGVLLVPMGVVLLPSCPPYLAYGVLAAVGIVIMAMSAIYTIQIMSYIQITTPQHMVGKVIAWIIAVSTCAQPVGQVLYGFLFEKIGQNAYLIFYAAAVCSMLIAWGSRKATKALQN</sequence>
<dbReference type="GO" id="GO:0005886">
    <property type="term" value="C:plasma membrane"/>
    <property type="evidence" value="ECO:0007669"/>
    <property type="project" value="UniProtKB-SubCell"/>
</dbReference>
<proteinExistence type="predicted"/>
<evidence type="ECO:0000256" key="2">
    <source>
        <dbReference type="ARBA" id="ARBA00022448"/>
    </source>
</evidence>
<comment type="caution">
    <text evidence="9">The sequence shown here is derived from an EMBL/GenBank/DDBJ whole genome shotgun (WGS) entry which is preliminary data.</text>
</comment>
<evidence type="ECO:0000256" key="1">
    <source>
        <dbReference type="ARBA" id="ARBA00004651"/>
    </source>
</evidence>
<evidence type="ECO:0000256" key="7">
    <source>
        <dbReference type="SAM" id="Phobius"/>
    </source>
</evidence>
<feature type="transmembrane region" description="Helical" evidence="7">
    <location>
        <begin position="263"/>
        <end position="284"/>
    </location>
</feature>
<feature type="transmembrane region" description="Helical" evidence="7">
    <location>
        <begin position="225"/>
        <end position="251"/>
    </location>
</feature>
<keyword evidence="6 7" id="KW-0472">Membrane</keyword>
<evidence type="ECO:0000256" key="6">
    <source>
        <dbReference type="ARBA" id="ARBA00023136"/>
    </source>
</evidence>
<organism evidence="9 10">
    <name type="scientific">Clostridium scindens (strain JCM 10418 / VPI 12708)</name>
    <dbReference type="NCBI Taxonomy" id="29347"/>
    <lineage>
        <taxon>Bacteria</taxon>
        <taxon>Bacillati</taxon>
        <taxon>Bacillota</taxon>
        <taxon>Clostridia</taxon>
        <taxon>Lachnospirales</taxon>
        <taxon>Lachnospiraceae</taxon>
    </lineage>
</organism>
<feature type="transmembrane region" description="Helical" evidence="7">
    <location>
        <begin position="100"/>
        <end position="119"/>
    </location>
</feature>
<evidence type="ECO:0000259" key="8">
    <source>
        <dbReference type="PROSITE" id="PS50850"/>
    </source>
</evidence>
<evidence type="ECO:0000313" key="10">
    <source>
        <dbReference type="Proteomes" id="UP000462363"/>
    </source>
</evidence>
<reference evidence="9 10" key="1">
    <citation type="submission" date="2019-08" db="EMBL/GenBank/DDBJ databases">
        <title>In-depth cultivation of the pig gut microbiome towards novel bacterial diversity and tailored functional studies.</title>
        <authorList>
            <person name="Wylensek D."/>
            <person name="Hitch T.C.A."/>
            <person name="Clavel T."/>
        </authorList>
    </citation>
    <scope>NUCLEOTIDE SEQUENCE [LARGE SCALE GENOMIC DNA]</scope>
    <source>
        <strain evidence="9 10">BL-389-WT-3D</strain>
    </source>
</reference>
<dbReference type="Pfam" id="PF07690">
    <property type="entry name" value="MFS_1"/>
    <property type="match status" value="1"/>
</dbReference>
<dbReference type="InterPro" id="IPR020846">
    <property type="entry name" value="MFS_dom"/>
</dbReference>
<gene>
    <name evidence="9" type="ORF">FYJ37_15710</name>
</gene>
<feature type="transmembrane region" description="Helical" evidence="7">
    <location>
        <begin position="166"/>
        <end position="187"/>
    </location>
</feature>
<protein>
    <submittedName>
        <fullName evidence="9">MFS transporter</fullName>
    </submittedName>
</protein>
<name>A0A844FD18_CLOSV</name>
<evidence type="ECO:0000256" key="3">
    <source>
        <dbReference type="ARBA" id="ARBA00022475"/>
    </source>
</evidence>
<dbReference type="PANTHER" id="PTHR43266:SF9">
    <property type="entry name" value="PERMEASE, MAJOR FACILITATOR SUPERFAMILY-RELATED"/>
    <property type="match status" value="1"/>
</dbReference>
<accession>A0A844FD18</accession>
<keyword evidence="4 7" id="KW-0812">Transmembrane</keyword>
<dbReference type="Gene3D" id="1.20.1250.20">
    <property type="entry name" value="MFS general substrate transporter like domains"/>
    <property type="match status" value="1"/>
</dbReference>
<feature type="transmembrane region" description="Helical" evidence="7">
    <location>
        <begin position="387"/>
        <end position="405"/>
    </location>
</feature>
<dbReference type="PANTHER" id="PTHR43266">
    <property type="entry name" value="MACROLIDE-EFFLUX PROTEIN"/>
    <property type="match status" value="1"/>
</dbReference>
<keyword evidence="3" id="KW-1003">Cell membrane</keyword>
<dbReference type="GO" id="GO:0022857">
    <property type="term" value="F:transmembrane transporter activity"/>
    <property type="evidence" value="ECO:0007669"/>
    <property type="project" value="InterPro"/>
</dbReference>
<feature type="domain" description="Major facilitator superfamily (MFS) profile" evidence="8">
    <location>
        <begin position="10"/>
        <end position="411"/>
    </location>
</feature>
<dbReference type="CDD" id="cd06173">
    <property type="entry name" value="MFS_MefA_like"/>
    <property type="match status" value="1"/>
</dbReference>
<dbReference type="InterPro" id="IPR036259">
    <property type="entry name" value="MFS_trans_sf"/>
</dbReference>
<feature type="transmembrane region" description="Helical" evidence="7">
    <location>
        <begin position="318"/>
        <end position="346"/>
    </location>
</feature>
<dbReference type="EMBL" id="VUMB01000048">
    <property type="protein sequence ID" value="MSS41735.1"/>
    <property type="molecule type" value="Genomic_DNA"/>
</dbReference>
<evidence type="ECO:0000256" key="4">
    <source>
        <dbReference type="ARBA" id="ARBA00022692"/>
    </source>
</evidence>
<keyword evidence="2" id="KW-0813">Transport</keyword>
<keyword evidence="5 7" id="KW-1133">Transmembrane helix</keyword>
<feature type="transmembrane region" description="Helical" evidence="7">
    <location>
        <begin position="12"/>
        <end position="32"/>
    </location>
</feature>
<feature type="transmembrane region" description="Helical" evidence="7">
    <location>
        <begin position="44"/>
        <end position="68"/>
    </location>
</feature>
<dbReference type="InterPro" id="IPR011701">
    <property type="entry name" value="MFS"/>
</dbReference>
<dbReference type="SUPFAM" id="SSF103473">
    <property type="entry name" value="MFS general substrate transporter"/>
    <property type="match status" value="1"/>
</dbReference>
<evidence type="ECO:0000313" key="9">
    <source>
        <dbReference type="EMBL" id="MSS41735.1"/>
    </source>
</evidence>
<feature type="transmembrane region" description="Helical" evidence="7">
    <location>
        <begin position="296"/>
        <end position="312"/>
    </location>
</feature>
<feature type="transmembrane region" description="Helical" evidence="7">
    <location>
        <begin position="358"/>
        <end position="381"/>
    </location>
</feature>
<dbReference type="PROSITE" id="PS50850">
    <property type="entry name" value="MFS"/>
    <property type="match status" value="1"/>
</dbReference>
<dbReference type="RefSeq" id="WP_154322182.1">
    <property type="nucleotide sequence ID" value="NZ_CAMAAA010000063.1"/>
</dbReference>
<dbReference type="Proteomes" id="UP000462363">
    <property type="component" value="Unassembled WGS sequence"/>
</dbReference>
<evidence type="ECO:0000256" key="5">
    <source>
        <dbReference type="ARBA" id="ARBA00022989"/>
    </source>
</evidence>